<proteinExistence type="predicted"/>
<comment type="caution">
    <text evidence="2">The sequence shown here is derived from an EMBL/GenBank/DDBJ whole genome shotgun (WGS) entry which is preliminary data.</text>
</comment>
<name>A0ABP5GQQ8_9ACTN</name>
<keyword evidence="3" id="KW-1185">Reference proteome</keyword>
<keyword evidence="1" id="KW-0472">Membrane</keyword>
<evidence type="ECO:0000256" key="1">
    <source>
        <dbReference type="SAM" id="Phobius"/>
    </source>
</evidence>
<evidence type="ECO:0000313" key="2">
    <source>
        <dbReference type="EMBL" id="GAA2054325.1"/>
    </source>
</evidence>
<feature type="transmembrane region" description="Helical" evidence="1">
    <location>
        <begin position="134"/>
        <end position="158"/>
    </location>
</feature>
<feature type="transmembrane region" description="Helical" evidence="1">
    <location>
        <begin position="69"/>
        <end position="96"/>
    </location>
</feature>
<gene>
    <name evidence="2" type="ORF">GCM10009839_73070</name>
</gene>
<reference evidence="3" key="1">
    <citation type="journal article" date="2019" name="Int. J. Syst. Evol. Microbiol.">
        <title>The Global Catalogue of Microorganisms (GCM) 10K type strain sequencing project: providing services to taxonomists for standard genome sequencing and annotation.</title>
        <authorList>
            <consortium name="The Broad Institute Genomics Platform"/>
            <consortium name="The Broad Institute Genome Sequencing Center for Infectious Disease"/>
            <person name="Wu L."/>
            <person name="Ma J."/>
        </authorList>
    </citation>
    <scope>NUCLEOTIDE SEQUENCE [LARGE SCALE GENOMIC DNA]</scope>
    <source>
        <strain evidence="3">JCM 16014</strain>
    </source>
</reference>
<dbReference type="RefSeq" id="WP_344670278.1">
    <property type="nucleotide sequence ID" value="NZ_BAAAQN010000058.1"/>
</dbReference>
<sequence>MITGAGAVRAMWGVVGVLVVLGTFMSEVRTLVVPRVFRPGLSNLLGRAVYLSFQALADRFKTYEAKDRILAYAGPLSVVVKLVGWIGAFLIGYAMINYAVADLSWRASAREAGSSLFTLGFASADKSRLNAVDFAAAVTGPVSIGLLVGYLPALYAAYARRETEVTMLEARAGGPAWGPEILARYAMVNLGDQLPDLYRGWERWTADVSESHTSYPVLIYFRSPRAHRNWLIALLAVLDAAALHVSFNPSQNVGEIRMALRSGFVTLREIARTERVPYNPDPSPEDPITLTYDEFLYGVQRMRAQGYEFERTPEEAWPHFRGWRVNYEAVAYALAHRIDAVPARWSGPRRSSEAQIDVITPVNRQPTASGARGIGGGRGMVR</sequence>
<evidence type="ECO:0000313" key="3">
    <source>
        <dbReference type="Proteomes" id="UP001500751"/>
    </source>
</evidence>
<dbReference type="Proteomes" id="UP001500751">
    <property type="component" value="Unassembled WGS sequence"/>
</dbReference>
<feature type="transmembrane region" description="Helical" evidence="1">
    <location>
        <begin position="7"/>
        <end position="25"/>
    </location>
</feature>
<dbReference type="EMBL" id="BAAAQN010000058">
    <property type="protein sequence ID" value="GAA2054325.1"/>
    <property type="molecule type" value="Genomic_DNA"/>
</dbReference>
<organism evidence="2 3">
    <name type="scientific">Catenulispora yoronensis</name>
    <dbReference type="NCBI Taxonomy" id="450799"/>
    <lineage>
        <taxon>Bacteria</taxon>
        <taxon>Bacillati</taxon>
        <taxon>Actinomycetota</taxon>
        <taxon>Actinomycetes</taxon>
        <taxon>Catenulisporales</taxon>
        <taxon>Catenulisporaceae</taxon>
        <taxon>Catenulispora</taxon>
    </lineage>
</organism>
<accession>A0ABP5GQQ8</accession>
<protein>
    <submittedName>
        <fullName evidence="2">Uncharacterized protein</fullName>
    </submittedName>
</protein>
<keyword evidence="1" id="KW-0812">Transmembrane</keyword>
<keyword evidence="1" id="KW-1133">Transmembrane helix</keyword>